<dbReference type="Pfam" id="PF02746">
    <property type="entry name" value="MR_MLE_N"/>
    <property type="match status" value="1"/>
</dbReference>
<evidence type="ECO:0000256" key="7">
    <source>
        <dbReference type="RuleBase" id="RU366006"/>
    </source>
</evidence>
<dbReference type="GO" id="GO:0000287">
    <property type="term" value="F:magnesium ion binding"/>
    <property type="evidence" value="ECO:0007669"/>
    <property type="project" value="UniProtKB-ARBA"/>
</dbReference>
<dbReference type="RefSeq" id="WP_130965712.1">
    <property type="nucleotide sequence ID" value="NZ_SIRT01000019.1"/>
</dbReference>
<name>A0A4Q9FD27_9FLAO</name>
<evidence type="ECO:0000256" key="4">
    <source>
        <dbReference type="ARBA" id="ARBA00023235"/>
    </source>
</evidence>
<feature type="domain" description="Mandelate racemase/muconate lactonizing enzyme C-terminal" evidence="8">
    <location>
        <begin position="139"/>
        <end position="228"/>
    </location>
</feature>
<organism evidence="9 10">
    <name type="scientific">Hyunsoonleella flava</name>
    <dbReference type="NCBI Taxonomy" id="2527939"/>
    <lineage>
        <taxon>Bacteria</taxon>
        <taxon>Pseudomonadati</taxon>
        <taxon>Bacteroidota</taxon>
        <taxon>Flavobacteriia</taxon>
        <taxon>Flavobacteriales</taxon>
        <taxon>Flavobacteriaceae</taxon>
    </lineage>
</organism>
<comment type="caution">
    <text evidence="9">The sequence shown here is derived from an EMBL/GenBank/DDBJ whole genome shotgun (WGS) entry which is preliminary data.</text>
</comment>
<dbReference type="SUPFAM" id="SSF51604">
    <property type="entry name" value="Enolase C-terminal domain-like"/>
    <property type="match status" value="1"/>
</dbReference>
<dbReference type="SMART" id="SM00922">
    <property type="entry name" value="MR_MLE"/>
    <property type="match status" value="1"/>
</dbReference>
<gene>
    <name evidence="9" type="ORF">EYD45_16190</name>
</gene>
<dbReference type="EC" id="5.1.1.-" evidence="7"/>
<dbReference type="Proteomes" id="UP000291142">
    <property type="component" value="Unassembled WGS sequence"/>
</dbReference>
<evidence type="ECO:0000256" key="3">
    <source>
        <dbReference type="ARBA" id="ARBA00022842"/>
    </source>
</evidence>
<dbReference type="CDD" id="cd03319">
    <property type="entry name" value="L-Ala-DL-Glu_epimerase"/>
    <property type="match status" value="1"/>
</dbReference>
<evidence type="ECO:0000256" key="2">
    <source>
        <dbReference type="ARBA" id="ARBA00022723"/>
    </source>
</evidence>
<feature type="binding site" evidence="6">
    <location>
        <position position="207"/>
    </location>
    <ligand>
        <name>Mg(2+)</name>
        <dbReference type="ChEBI" id="CHEBI:18420"/>
    </ligand>
</feature>
<dbReference type="SFLD" id="SFLDG00180">
    <property type="entry name" value="muconate_cycloisomerase"/>
    <property type="match status" value="1"/>
</dbReference>
<accession>A0A4Q9FD27</accession>
<dbReference type="OrthoDB" id="9775391at2"/>
<dbReference type="PANTHER" id="PTHR48080:SF3">
    <property type="entry name" value="ENOLASE SUPERFAMILY MEMBER DDB_G0284701"/>
    <property type="match status" value="1"/>
</dbReference>
<feature type="active site" description="Proton acceptor; specific for (S)-substrate epimerization" evidence="5">
    <location>
        <position position="254"/>
    </location>
</feature>
<evidence type="ECO:0000313" key="9">
    <source>
        <dbReference type="EMBL" id="TBM98866.1"/>
    </source>
</evidence>
<comment type="similarity">
    <text evidence="1 7">Belongs to the mandelate racemase/muconate lactonizing enzyme family.</text>
</comment>
<reference evidence="9 10" key="1">
    <citation type="submission" date="2019-02" db="EMBL/GenBank/DDBJ databases">
        <title>Hyunsoonleella sp., isolated from marine sediment.</title>
        <authorList>
            <person name="Liu B.-T."/>
        </authorList>
    </citation>
    <scope>NUCLEOTIDE SEQUENCE [LARGE SCALE GENOMIC DNA]</scope>
    <source>
        <strain evidence="9 10">T58</strain>
    </source>
</reference>
<evidence type="ECO:0000313" key="10">
    <source>
        <dbReference type="Proteomes" id="UP000291142"/>
    </source>
</evidence>
<dbReference type="InterPro" id="IPR029017">
    <property type="entry name" value="Enolase-like_N"/>
</dbReference>
<sequence>MKKISLSTTHHKLILEYPFSISRYTVYEQDTLIVSITNGEVSGYGEATVNPYYASTIENLKRSVESVNAMFQDNIGIHPVKLWELIEPKLLDNYFALSAIDCAYWDFYARLKKKTLRSFWSETTSKLPLTNYTIGIDDIPVMVSKIRQNPWPIYKIKLGIDNDLEIIKALRAVTKSVFRIDANCAWGVEETIEKSKVLKDLGVEFIEQPLKADSLEAMAYVKQHSKLPIMADESCQRLEDVNPCGNVFHGINIKLMKCGGITPALKMIEKARALHLKVMVGCMTESTIGISNLVQIAPLLDYIDADGAMLLKNDVATGVNFKNGAIIYPKGFGSGSTLL</sequence>
<dbReference type="InterPro" id="IPR029065">
    <property type="entry name" value="Enolase_C-like"/>
</dbReference>
<evidence type="ECO:0000256" key="1">
    <source>
        <dbReference type="ARBA" id="ARBA00008031"/>
    </source>
</evidence>
<keyword evidence="10" id="KW-1185">Reference proteome</keyword>
<evidence type="ECO:0000259" key="8">
    <source>
        <dbReference type="SMART" id="SM00922"/>
    </source>
</evidence>
<dbReference type="SUPFAM" id="SSF54826">
    <property type="entry name" value="Enolase N-terminal domain-like"/>
    <property type="match status" value="1"/>
</dbReference>
<dbReference type="EMBL" id="SIRT01000019">
    <property type="protein sequence ID" value="TBM98866.1"/>
    <property type="molecule type" value="Genomic_DNA"/>
</dbReference>
<comment type="cofactor">
    <cofactor evidence="6 7">
        <name>Mg(2+)</name>
        <dbReference type="ChEBI" id="CHEBI:18420"/>
    </cofactor>
    <text evidence="6 7">Binds 1 Mg(2+) ion per subunit.</text>
</comment>
<feature type="binding site" evidence="6">
    <location>
        <position position="232"/>
    </location>
    <ligand>
        <name>Mg(2+)</name>
        <dbReference type="ChEBI" id="CHEBI:18420"/>
    </ligand>
</feature>
<feature type="binding site" evidence="6">
    <location>
        <position position="181"/>
    </location>
    <ligand>
        <name>Mg(2+)</name>
        <dbReference type="ChEBI" id="CHEBI:18420"/>
    </ligand>
</feature>
<dbReference type="PANTHER" id="PTHR48080">
    <property type="entry name" value="D-GALACTONATE DEHYDRATASE-RELATED"/>
    <property type="match status" value="1"/>
</dbReference>
<evidence type="ECO:0000256" key="6">
    <source>
        <dbReference type="PIRSR" id="PIRSR634603-3"/>
    </source>
</evidence>
<dbReference type="InterPro" id="IPR034593">
    <property type="entry name" value="DgoD-like"/>
</dbReference>
<protein>
    <recommendedName>
        <fullName evidence="7">Dipeptide epimerase</fullName>
        <ecNumber evidence="7">5.1.1.-</ecNumber>
    </recommendedName>
</protein>
<dbReference type="Pfam" id="PF13378">
    <property type="entry name" value="MR_MLE_C"/>
    <property type="match status" value="1"/>
</dbReference>
<keyword evidence="3 6" id="KW-0460">Magnesium</keyword>
<feature type="active site" description="Proton acceptor; specific for (R)-substrate epimerization" evidence="5">
    <location>
        <position position="157"/>
    </location>
</feature>
<dbReference type="Gene3D" id="3.20.20.120">
    <property type="entry name" value="Enolase-like C-terminal domain"/>
    <property type="match status" value="1"/>
</dbReference>
<dbReference type="GO" id="GO:0016855">
    <property type="term" value="F:racemase and epimerase activity, acting on amino acids and derivatives"/>
    <property type="evidence" value="ECO:0007669"/>
    <property type="project" value="UniProtKB-UniRule"/>
</dbReference>
<dbReference type="SFLD" id="SFLDS00001">
    <property type="entry name" value="Enolase"/>
    <property type="match status" value="1"/>
</dbReference>
<evidence type="ECO:0000256" key="5">
    <source>
        <dbReference type="PIRSR" id="PIRSR634603-1"/>
    </source>
</evidence>
<dbReference type="Gene3D" id="3.30.390.10">
    <property type="entry name" value="Enolase-like, N-terminal domain"/>
    <property type="match status" value="1"/>
</dbReference>
<dbReference type="InterPro" id="IPR034603">
    <property type="entry name" value="Dipeptide_epimerase"/>
</dbReference>
<dbReference type="InterPro" id="IPR013342">
    <property type="entry name" value="Mandelate_racemase_C"/>
</dbReference>
<keyword evidence="4 7" id="KW-0413">Isomerase</keyword>
<dbReference type="AlphaFoldDB" id="A0A4Q9FD27"/>
<dbReference type="InterPro" id="IPR013341">
    <property type="entry name" value="Mandelate_racemase_N_dom"/>
</dbReference>
<dbReference type="InterPro" id="IPR036849">
    <property type="entry name" value="Enolase-like_C_sf"/>
</dbReference>
<keyword evidence="2 6" id="KW-0479">Metal-binding</keyword>
<proteinExistence type="inferred from homology"/>